<proteinExistence type="predicted"/>
<dbReference type="AlphaFoldDB" id="A0A1S0ULU1"/>
<protein>
    <submittedName>
        <fullName evidence="1">Uncharacterized protein</fullName>
    </submittedName>
</protein>
<dbReference type="GeneID" id="31251585"/>
<accession>A0A1S0ULU1</accession>
<reference evidence="1" key="1">
    <citation type="submission" date="2012-04" db="EMBL/GenBank/DDBJ databases">
        <title>The Genome Sequence of Loa loa.</title>
        <authorList>
            <consortium name="The Broad Institute Genome Sequencing Platform"/>
            <consortium name="Broad Institute Genome Sequencing Center for Infectious Disease"/>
            <person name="Nutman T.B."/>
            <person name="Fink D.L."/>
            <person name="Russ C."/>
            <person name="Young S."/>
            <person name="Zeng Q."/>
            <person name="Gargeya S."/>
            <person name="Alvarado L."/>
            <person name="Berlin A."/>
            <person name="Chapman S.B."/>
            <person name="Chen Z."/>
            <person name="Freedman E."/>
            <person name="Gellesch M."/>
            <person name="Goldberg J."/>
            <person name="Griggs A."/>
            <person name="Gujja S."/>
            <person name="Heilman E.R."/>
            <person name="Heiman D."/>
            <person name="Howarth C."/>
            <person name="Mehta T."/>
            <person name="Neiman D."/>
            <person name="Pearson M."/>
            <person name="Roberts A."/>
            <person name="Saif S."/>
            <person name="Shea T."/>
            <person name="Shenoy N."/>
            <person name="Sisk P."/>
            <person name="Stolte C."/>
            <person name="Sykes S."/>
            <person name="White J."/>
            <person name="Yandava C."/>
            <person name="Haas B."/>
            <person name="Henn M.R."/>
            <person name="Nusbaum C."/>
            <person name="Birren B."/>
        </authorList>
    </citation>
    <scope>NUCLEOTIDE SEQUENCE [LARGE SCALE GENOMIC DNA]</scope>
</reference>
<gene>
    <name evidence="1" type="ORF">LOAG_17165</name>
</gene>
<dbReference type="CTD" id="31251585"/>
<evidence type="ECO:0000313" key="1">
    <source>
        <dbReference type="EMBL" id="EJD75754.1"/>
    </source>
</evidence>
<dbReference type="InParanoid" id="A0A1S0ULU1"/>
<name>A0A1S0ULU1_LOALO</name>
<dbReference type="KEGG" id="loa:LOAG_17165"/>
<sequence length="60" mass="6763">MRRGNGSAIQGALQTKLPKVKRKQEKLKLVAAVAAERFASPLNPLIAWWYTTLRPWCMPA</sequence>
<dbReference type="EMBL" id="JH712111">
    <property type="protein sequence ID" value="EJD75754.1"/>
    <property type="molecule type" value="Genomic_DNA"/>
</dbReference>
<dbReference type="RefSeq" id="XP_020306596.1">
    <property type="nucleotide sequence ID" value="XM_020449825.1"/>
</dbReference>
<organism evidence="1">
    <name type="scientific">Loa loa</name>
    <name type="common">Eye worm</name>
    <name type="synonym">Filaria loa</name>
    <dbReference type="NCBI Taxonomy" id="7209"/>
    <lineage>
        <taxon>Eukaryota</taxon>
        <taxon>Metazoa</taxon>
        <taxon>Ecdysozoa</taxon>
        <taxon>Nematoda</taxon>
        <taxon>Chromadorea</taxon>
        <taxon>Rhabditida</taxon>
        <taxon>Spirurina</taxon>
        <taxon>Spiruromorpha</taxon>
        <taxon>Filarioidea</taxon>
        <taxon>Onchocercidae</taxon>
        <taxon>Loa</taxon>
    </lineage>
</organism>